<evidence type="ECO:0000259" key="4">
    <source>
        <dbReference type="Pfam" id="PF17034"/>
    </source>
</evidence>
<sequence>MEAAVRFSQNSVPSQPDQHFLKIDVAGRVLELYNIAKRRKHGTKYDLIHTSHKLPPFRAFDWHPLESTLVAIGQTSGEASLVNLAAGKDSTITFTVRSPRSCNAVGTNTQNWLAAGLEKVRNDFCLNIWDLNQRLSPTNEKSYGKSNEPLYKLAGGEPITSLRFFQDQPRLLAAGVKGQFVRLYDLREPIASSALQFATKCVNNIAVDSQDENYLASCLPANIPTVSIWDRRMIARTSAPQYAFSNYVSQADQHPESSLEMKNVVDPKGHIWGLRFSKTQRGHLGVLSSTGQMRMLKLGLDNLELVPINEQQESRNLDWDKQQPQGVYLDNSQNFSNEWDEYPGVEEVKRIVSFDFTTSEGHGQTEIITLTGHGAINIERMKSESRSVVLTSSTSFHDAKGLVDPQRNNKTTMAPANQQEDRLDLLPHLRQRCEQGYLLDPSTNLSIVQTNEKLRALWSWLKHAKDITAHNAFVQGDIDLSYLGVFALWMEEIDIKHRSTHDSANINSAQSCTVLRDTARRLNLQRGKGCTTEYPANRALCLHVAGVAYTYDDIKHECNELVAADEHTKAAALALFSGEDKLAQQALRSKGASHNHTMLAMALLGASGRHRRLSGSRLYERTDNEPTGQQGEDWQDVVTALAEGLSDIYARAILTYVKSGDWEDVVKQDCMPLRYRIYIALRYFDDSKLTRYLSNTKNEVIATGNLEGILVTGAGTPESVELLKSYARISSDLQTTTLAMSFAAASDQYLHPDSPHMRTVECFRSIYKSQLMSLGLKFDKTRFEVALSRAIRMTSKTTPPRKREQIRLVCNHCNQSLSRFGHEQQSNELKVDMKDTVKHNLAPEKAAVAGVVCPKCARHLPRCGVCDLWLGTPDETFSKWYKPPSRNSQANSNGVDLNASMVGSTITAIGPQMHSNAPSISVTGTSAGSKKAEVRRITAADVPPSAIEVVDEEVAKQGEQKKCARTASMPNMPGCGSRASMGGKDTEIVLCRCVNVFVTARTLLK</sequence>
<dbReference type="SUPFAM" id="SSF50978">
    <property type="entry name" value="WD40 repeat-like"/>
    <property type="match status" value="1"/>
</dbReference>
<dbReference type="Gene3D" id="2.130.10.10">
    <property type="entry name" value="YVTN repeat-like/Quinoprotein amine dehydrogenase"/>
    <property type="match status" value="1"/>
</dbReference>
<evidence type="ECO:0000313" key="7">
    <source>
        <dbReference type="Proteomes" id="UP001309876"/>
    </source>
</evidence>
<dbReference type="InterPro" id="IPR036322">
    <property type="entry name" value="WD40_repeat_dom_sf"/>
</dbReference>
<proteinExistence type="inferred from homology"/>
<dbReference type="InterPro" id="IPR031488">
    <property type="entry name" value="Zn_ribbon_mio"/>
</dbReference>
<protein>
    <submittedName>
        <fullName evidence="6">Uncharacterized protein</fullName>
    </submittedName>
</protein>
<dbReference type="GO" id="GO:1904263">
    <property type="term" value="P:positive regulation of TORC1 signaling"/>
    <property type="evidence" value="ECO:0007669"/>
    <property type="project" value="TreeGrafter"/>
</dbReference>
<organism evidence="6 7">
    <name type="scientific">Lithohypha guttulata</name>
    <dbReference type="NCBI Taxonomy" id="1690604"/>
    <lineage>
        <taxon>Eukaryota</taxon>
        <taxon>Fungi</taxon>
        <taxon>Dikarya</taxon>
        <taxon>Ascomycota</taxon>
        <taxon>Pezizomycotina</taxon>
        <taxon>Eurotiomycetes</taxon>
        <taxon>Chaetothyriomycetidae</taxon>
        <taxon>Chaetothyriales</taxon>
        <taxon>Trichomeriaceae</taxon>
        <taxon>Lithohypha</taxon>
    </lineage>
</organism>
<dbReference type="Pfam" id="PF21720">
    <property type="entry name" value="MIOS_WD40"/>
    <property type="match status" value="1"/>
</dbReference>
<feature type="domain" description="GATOR2 complex protein MIO zinc-ribbon like" evidence="4">
    <location>
        <begin position="810"/>
        <end position="874"/>
    </location>
</feature>
<dbReference type="InterPro" id="IPR037593">
    <property type="entry name" value="MIOS/Sea4"/>
</dbReference>
<accession>A0AAN7T5R3</accession>
<dbReference type="AlphaFoldDB" id="A0AAN7T5R3"/>
<evidence type="ECO:0000256" key="1">
    <source>
        <dbReference type="ARBA" id="ARBA00009713"/>
    </source>
</evidence>
<comment type="similarity">
    <text evidence="1">Belongs to the WD repeat mio family.</text>
</comment>
<keyword evidence="3" id="KW-0677">Repeat</keyword>
<dbReference type="Pfam" id="PF21719">
    <property type="entry name" value="MIOS_a-sol"/>
    <property type="match status" value="1"/>
</dbReference>
<dbReference type="Pfam" id="PF17034">
    <property type="entry name" value="zinc_ribbon_16"/>
    <property type="match status" value="1"/>
</dbReference>
<evidence type="ECO:0000256" key="2">
    <source>
        <dbReference type="ARBA" id="ARBA00022574"/>
    </source>
</evidence>
<evidence type="ECO:0000259" key="5">
    <source>
        <dbReference type="Pfam" id="PF21719"/>
    </source>
</evidence>
<dbReference type="PANTHER" id="PTHR16453">
    <property type="entry name" value="WD40 DOMAIN-CONTAINING PROTEIN MIO FAMILY MEMBER"/>
    <property type="match status" value="1"/>
</dbReference>
<comment type="caution">
    <text evidence="6">The sequence shown here is derived from an EMBL/GenBank/DDBJ whole genome shotgun (WGS) entry which is preliminary data.</text>
</comment>
<reference evidence="6 7" key="1">
    <citation type="submission" date="2023-08" db="EMBL/GenBank/DDBJ databases">
        <title>Black Yeasts Isolated from many extreme environments.</title>
        <authorList>
            <person name="Coleine C."/>
            <person name="Stajich J.E."/>
            <person name="Selbmann L."/>
        </authorList>
    </citation>
    <scope>NUCLEOTIDE SEQUENCE [LARGE SCALE GENOMIC DNA]</scope>
    <source>
        <strain evidence="6 7">CCFEE 5910</strain>
    </source>
</reference>
<name>A0AAN7T5R3_9EURO</name>
<keyword evidence="7" id="KW-1185">Reference proteome</keyword>
<evidence type="ECO:0000313" key="6">
    <source>
        <dbReference type="EMBL" id="KAK5088669.1"/>
    </source>
</evidence>
<gene>
    <name evidence="6" type="ORF">LTR05_002889</name>
</gene>
<dbReference type="Proteomes" id="UP001309876">
    <property type="component" value="Unassembled WGS sequence"/>
</dbReference>
<evidence type="ECO:0000256" key="3">
    <source>
        <dbReference type="ARBA" id="ARBA00022737"/>
    </source>
</evidence>
<dbReference type="InterPro" id="IPR015943">
    <property type="entry name" value="WD40/YVTN_repeat-like_dom_sf"/>
</dbReference>
<keyword evidence="2" id="KW-0853">WD repeat</keyword>
<dbReference type="InterPro" id="IPR049092">
    <property type="entry name" value="MIOS_a-sol"/>
</dbReference>
<dbReference type="EMBL" id="JAVRRJ010000002">
    <property type="protein sequence ID" value="KAK5088669.1"/>
    <property type="molecule type" value="Genomic_DNA"/>
</dbReference>
<dbReference type="GO" id="GO:0005737">
    <property type="term" value="C:cytoplasm"/>
    <property type="evidence" value="ECO:0007669"/>
    <property type="project" value="TreeGrafter"/>
</dbReference>
<feature type="domain" description="MIOS-like alpha-solenoid" evidence="5">
    <location>
        <begin position="430"/>
        <end position="608"/>
    </location>
</feature>
<dbReference type="PANTHER" id="PTHR16453:SF9">
    <property type="entry name" value="GATOR COMPLEX PROTEIN MIOS"/>
    <property type="match status" value="1"/>
</dbReference>